<feature type="transmembrane region" description="Helical" evidence="8">
    <location>
        <begin position="174"/>
        <end position="192"/>
    </location>
</feature>
<dbReference type="InterPro" id="IPR016439">
    <property type="entry name" value="Lag1/Lac1-like"/>
</dbReference>
<evidence type="ECO:0000256" key="6">
    <source>
        <dbReference type="PROSITE-ProRule" id="PRU00205"/>
    </source>
</evidence>
<proteinExistence type="inferred from homology"/>
<feature type="compositionally biased region" description="Acidic residues" evidence="7">
    <location>
        <begin position="439"/>
        <end position="454"/>
    </location>
</feature>
<keyword evidence="11" id="KW-1185">Reference proteome</keyword>
<evidence type="ECO:0000259" key="9">
    <source>
        <dbReference type="PROSITE" id="PS50922"/>
    </source>
</evidence>
<evidence type="ECO:0000256" key="3">
    <source>
        <dbReference type="ARBA" id="ARBA00022692"/>
    </source>
</evidence>
<dbReference type="PANTHER" id="PTHR12560:SF0">
    <property type="entry name" value="LD18904P"/>
    <property type="match status" value="1"/>
</dbReference>
<keyword evidence="3 6" id="KW-0812">Transmembrane</keyword>
<evidence type="ECO:0000256" key="2">
    <source>
        <dbReference type="ARBA" id="ARBA00009808"/>
    </source>
</evidence>
<keyword evidence="10" id="KW-0012">Acyltransferase</keyword>
<comment type="similarity">
    <text evidence="2">Belongs to the sphingosine N-acyltransferase family.</text>
</comment>
<evidence type="ECO:0000256" key="1">
    <source>
        <dbReference type="ARBA" id="ARBA00004141"/>
    </source>
</evidence>
<feature type="transmembrane region" description="Helical" evidence="8">
    <location>
        <begin position="74"/>
        <end position="100"/>
    </location>
</feature>
<dbReference type="EMBL" id="CAWUHB010000111">
    <property type="protein sequence ID" value="CAK7236238.1"/>
    <property type="molecule type" value="Genomic_DNA"/>
</dbReference>
<feature type="transmembrane region" description="Helical" evidence="8">
    <location>
        <begin position="269"/>
        <end position="288"/>
    </location>
</feature>
<feature type="transmembrane region" description="Helical" evidence="8">
    <location>
        <begin position="132"/>
        <end position="153"/>
    </location>
</feature>
<evidence type="ECO:0000256" key="4">
    <source>
        <dbReference type="ARBA" id="ARBA00022989"/>
    </source>
</evidence>
<feature type="transmembrane region" description="Helical" evidence="8">
    <location>
        <begin position="300"/>
        <end position="325"/>
    </location>
</feature>
<reference evidence="10 11" key="1">
    <citation type="submission" date="2024-01" db="EMBL/GenBank/DDBJ databases">
        <authorList>
            <person name="Allen C."/>
            <person name="Tagirdzhanova G."/>
        </authorList>
    </citation>
    <scope>NUCLEOTIDE SEQUENCE [LARGE SCALE GENOMIC DNA]</scope>
</reference>
<keyword evidence="10" id="KW-0808">Transferase</keyword>
<feature type="transmembrane region" description="Helical" evidence="8">
    <location>
        <begin position="407"/>
        <end position="430"/>
    </location>
</feature>
<keyword evidence="5 6" id="KW-0472">Membrane</keyword>
<dbReference type="SMART" id="SM00724">
    <property type="entry name" value="TLC"/>
    <property type="match status" value="1"/>
</dbReference>
<dbReference type="PIRSF" id="PIRSF005225">
    <property type="entry name" value="LAG1_LAC1"/>
    <property type="match status" value="1"/>
</dbReference>
<protein>
    <submittedName>
        <fullName evidence="10">Sphingosine N-acyltransferase lag1</fullName>
        <ecNumber evidence="10">2.3.1.24</ecNumber>
    </submittedName>
</protein>
<organism evidence="10 11">
    <name type="scientific">Sporothrix curviconia</name>
    <dbReference type="NCBI Taxonomy" id="1260050"/>
    <lineage>
        <taxon>Eukaryota</taxon>
        <taxon>Fungi</taxon>
        <taxon>Dikarya</taxon>
        <taxon>Ascomycota</taxon>
        <taxon>Pezizomycotina</taxon>
        <taxon>Sordariomycetes</taxon>
        <taxon>Sordariomycetidae</taxon>
        <taxon>Ophiostomatales</taxon>
        <taxon>Ophiostomataceae</taxon>
        <taxon>Sporothrix</taxon>
    </lineage>
</organism>
<dbReference type="Proteomes" id="UP001642405">
    <property type="component" value="Unassembled WGS sequence"/>
</dbReference>
<comment type="subcellular location">
    <subcellularLocation>
        <location evidence="1">Membrane</location>
        <topology evidence="1">Multi-pass membrane protein</topology>
    </subcellularLocation>
</comment>
<evidence type="ECO:0000256" key="5">
    <source>
        <dbReference type="ARBA" id="ARBA00023136"/>
    </source>
</evidence>
<feature type="region of interest" description="Disordered" evidence="7">
    <location>
        <begin position="434"/>
        <end position="454"/>
    </location>
</feature>
<evidence type="ECO:0000313" key="10">
    <source>
        <dbReference type="EMBL" id="CAK7236238.1"/>
    </source>
</evidence>
<evidence type="ECO:0000256" key="8">
    <source>
        <dbReference type="SAM" id="Phobius"/>
    </source>
</evidence>
<sequence>MAAAVDSVRPNAVPLPPQLKPAAGSKPASASSISTAHNGHVHAHTHAHRHHMHSSSNAVHLRRKRKPETPMNQFARWLVNNQTGLAANLFALLFLTHMFFPRLRAHTSKFFTLSYRNPATGQYNVGPDDVPFVFFLVVLFTGLRASVMDYVLAPFARSQGLCKKKPVTRFSEQAWLVIVYTVFYPLGVYLYYHSPYFLNMKNLWTHWPGREMPGLLKAYILVQLGFWLQQIIVINIEDRRKDHWQMLTHHFITVSLIIGSYRYRHTPVANVILVLMDISDFFLPLAKCQKYLGYTNICDVTFGIFMLSWFVCRHIFFSMICYSVWAQTPNIMPVGCFRGGVAAAGSSALGVPVGPDEISHLTSTVSAFLPFLSDTTSNKLAFLLEPLFDSEGAICYNQTVKWCFLSLLLFLELIILVWFFMIVQVAIRVVSGNGADDSRSDDEDGEEDEDEDDEVYENEMILKARLAGEMLDAAPPLFVEEEVGVEAIDLKGWERRTGVKRQASTTTGVSLPGHSDRKELLGRIGCEKQVD</sequence>
<accession>A0ABP0CWS0</accession>
<name>A0ABP0CWS0_9PEZI</name>
<comment type="caution">
    <text evidence="10">The sequence shown here is derived from an EMBL/GenBank/DDBJ whole genome shotgun (WGS) entry which is preliminary data.</text>
</comment>
<dbReference type="PROSITE" id="PS50922">
    <property type="entry name" value="TLC"/>
    <property type="match status" value="1"/>
</dbReference>
<feature type="region of interest" description="Disordered" evidence="7">
    <location>
        <begin position="1"/>
        <end position="65"/>
    </location>
</feature>
<dbReference type="GO" id="GO:0050291">
    <property type="term" value="F:sphingosine N-acyltransferase activity"/>
    <property type="evidence" value="ECO:0007669"/>
    <property type="project" value="UniProtKB-EC"/>
</dbReference>
<evidence type="ECO:0000313" key="11">
    <source>
        <dbReference type="Proteomes" id="UP001642405"/>
    </source>
</evidence>
<gene>
    <name evidence="10" type="primary">lag1</name>
    <name evidence="10" type="ORF">SCUCBS95973_009540</name>
</gene>
<feature type="transmembrane region" description="Helical" evidence="8">
    <location>
        <begin position="212"/>
        <end position="234"/>
    </location>
</feature>
<dbReference type="Pfam" id="PF03798">
    <property type="entry name" value="TRAM_LAG1_CLN8"/>
    <property type="match status" value="1"/>
</dbReference>
<dbReference type="InterPro" id="IPR006634">
    <property type="entry name" value="TLC-dom"/>
</dbReference>
<feature type="compositionally biased region" description="Low complexity" evidence="7">
    <location>
        <begin position="22"/>
        <end position="38"/>
    </location>
</feature>
<feature type="domain" description="TLC" evidence="9">
    <location>
        <begin position="168"/>
        <end position="431"/>
    </location>
</feature>
<keyword evidence="4 8" id="KW-1133">Transmembrane helix</keyword>
<dbReference type="EC" id="2.3.1.24" evidence="10"/>
<feature type="compositionally biased region" description="Basic residues" evidence="7">
    <location>
        <begin position="39"/>
        <end position="53"/>
    </location>
</feature>
<dbReference type="PANTHER" id="PTHR12560">
    <property type="entry name" value="LONGEVITY ASSURANCE FACTOR 1 LAG1"/>
    <property type="match status" value="1"/>
</dbReference>
<evidence type="ECO:0000256" key="7">
    <source>
        <dbReference type="SAM" id="MobiDB-lite"/>
    </source>
</evidence>